<dbReference type="EMBL" id="BARS01008047">
    <property type="protein sequence ID" value="GAF73152.1"/>
    <property type="molecule type" value="Genomic_DNA"/>
</dbReference>
<name>X0SB65_9ZZZZ</name>
<dbReference type="InterPro" id="IPR029787">
    <property type="entry name" value="Nucleotide_cyclase"/>
</dbReference>
<dbReference type="InterPro" id="IPR043128">
    <property type="entry name" value="Rev_trsase/Diguanyl_cyclase"/>
</dbReference>
<comment type="caution">
    <text evidence="1">The sequence shown here is derived from an EMBL/GenBank/DDBJ whole genome shotgun (WGS) entry which is preliminary data.</text>
</comment>
<evidence type="ECO:0008006" key="2">
    <source>
        <dbReference type="Google" id="ProtNLM"/>
    </source>
</evidence>
<evidence type="ECO:0000313" key="1">
    <source>
        <dbReference type="EMBL" id="GAF73152.1"/>
    </source>
</evidence>
<organism evidence="1">
    <name type="scientific">marine sediment metagenome</name>
    <dbReference type="NCBI Taxonomy" id="412755"/>
    <lineage>
        <taxon>unclassified sequences</taxon>
        <taxon>metagenomes</taxon>
        <taxon>ecological metagenomes</taxon>
    </lineage>
</organism>
<feature type="non-terminal residue" evidence="1">
    <location>
        <position position="1"/>
    </location>
</feature>
<accession>X0SB65</accession>
<protein>
    <recommendedName>
        <fullName evidence="2">GGDEF domain-containing protein</fullName>
    </recommendedName>
</protein>
<dbReference type="SUPFAM" id="SSF55073">
    <property type="entry name" value="Nucleotide cyclase"/>
    <property type="match status" value="1"/>
</dbReference>
<gene>
    <name evidence="1" type="ORF">S01H1_15417</name>
</gene>
<reference evidence="1" key="1">
    <citation type="journal article" date="2014" name="Front. Microbiol.">
        <title>High frequency of phylogenetically diverse reductive dehalogenase-homologous genes in deep subseafloor sedimentary metagenomes.</title>
        <authorList>
            <person name="Kawai M."/>
            <person name="Futagami T."/>
            <person name="Toyoda A."/>
            <person name="Takaki Y."/>
            <person name="Nishi S."/>
            <person name="Hori S."/>
            <person name="Arai W."/>
            <person name="Tsubouchi T."/>
            <person name="Morono Y."/>
            <person name="Uchiyama I."/>
            <person name="Ito T."/>
            <person name="Fujiyama A."/>
            <person name="Inagaki F."/>
            <person name="Takami H."/>
        </authorList>
    </citation>
    <scope>NUCLEOTIDE SEQUENCE</scope>
    <source>
        <strain evidence="1">Expedition CK06-06</strain>
    </source>
</reference>
<sequence length="46" mass="5157">ASFGVTGFDPDTPDEKISPEAMINQADKYVYKAKQKGRNRVERGKL</sequence>
<dbReference type="AlphaFoldDB" id="X0SB65"/>
<dbReference type="Gene3D" id="3.30.70.270">
    <property type="match status" value="1"/>
</dbReference>
<proteinExistence type="predicted"/>